<dbReference type="SUPFAM" id="SSF46689">
    <property type="entry name" value="Homeodomain-like"/>
    <property type="match status" value="1"/>
</dbReference>
<evidence type="ECO:0000313" key="1">
    <source>
        <dbReference type="EMBL" id="SIS01598.1"/>
    </source>
</evidence>
<dbReference type="EMBL" id="FTNF01000041">
    <property type="protein sequence ID" value="SIS01598.1"/>
    <property type="molecule type" value="Genomic_DNA"/>
</dbReference>
<keyword evidence="2" id="KW-1185">Reference proteome</keyword>
<keyword evidence="1" id="KW-0371">Homeobox</keyword>
<name>A0A1N7FMF9_9ACTN</name>
<keyword evidence="1" id="KW-0238">DNA-binding</keyword>
<dbReference type="InterPro" id="IPR009057">
    <property type="entry name" value="Homeodomain-like_sf"/>
</dbReference>
<proteinExistence type="predicted"/>
<protein>
    <submittedName>
        <fullName evidence="1">Homeodomain-like domain-containing protein</fullName>
    </submittedName>
</protein>
<organism evidence="1 2">
    <name type="scientific">Micromonospora avicenniae</name>
    <dbReference type="NCBI Taxonomy" id="1198245"/>
    <lineage>
        <taxon>Bacteria</taxon>
        <taxon>Bacillati</taxon>
        <taxon>Actinomycetota</taxon>
        <taxon>Actinomycetes</taxon>
        <taxon>Micromonosporales</taxon>
        <taxon>Micromonosporaceae</taxon>
        <taxon>Micromonospora</taxon>
    </lineage>
</organism>
<dbReference type="AlphaFoldDB" id="A0A1N7FMF9"/>
<dbReference type="Proteomes" id="UP000186004">
    <property type="component" value="Unassembled WGS sequence"/>
</dbReference>
<reference evidence="1 2" key="1">
    <citation type="submission" date="2017-01" db="EMBL/GenBank/DDBJ databases">
        <authorList>
            <person name="Mah S.A."/>
            <person name="Swanson W.J."/>
            <person name="Moy G.W."/>
            <person name="Vacquier V.D."/>
        </authorList>
    </citation>
    <scope>NUCLEOTIDE SEQUENCE [LARGE SCALE GENOMIC DNA]</scope>
    <source>
        <strain evidence="1 2">DSM 45758</strain>
    </source>
</reference>
<dbReference type="GO" id="GO:0003677">
    <property type="term" value="F:DNA binding"/>
    <property type="evidence" value="ECO:0007669"/>
    <property type="project" value="UniProtKB-KW"/>
</dbReference>
<dbReference type="STRING" id="1198245.SAMN05444858_14113"/>
<evidence type="ECO:0000313" key="2">
    <source>
        <dbReference type="Proteomes" id="UP000186004"/>
    </source>
</evidence>
<dbReference type="Pfam" id="PF13384">
    <property type="entry name" value="HTH_23"/>
    <property type="match status" value="1"/>
</dbReference>
<sequence length="236" mass="26399">MTDPRHEDDLYAQAVHLRSQGCSVPAIAQRLGVAKSTAYRWIGHIPLPDDEESRARRRAHSKVMTDAQWAGHRAARDAARADTVAATAGWVKQLRYRELVLVGAAIYWAEGTKAKPWRPNDCRVRFVNSDPALITLFLRFVAAMGVPRADLRFRVSIHETADVPEAVLWWAALVGVSTEDFQPTVLKRHRPATNRRNTGDGYRGRLAVEVARSSRLYWKIEGIMKGMGDGVPPPGR</sequence>
<gene>
    <name evidence="1" type="ORF">SAMN05444858_14113</name>
</gene>
<dbReference type="OrthoDB" id="3512717at2"/>
<dbReference type="RefSeq" id="WP_076474123.1">
    <property type="nucleotide sequence ID" value="NZ_FTNF01000041.1"/>
</dbReference>
<accession>A0A1N7FMF9</accession>